<reference evidence="1 2" key="2">
    <citation type="journal article" date="2017" name="Nature">
        <title>The Apostasia genome and the evolution of orchids.</title>
        <authorList>
            <person name="Zhang G.Q."/>
            <person name="Liu K.W."/>
            <person name="Li Z."/>
            <person name="Lohaus R."/>
            <person name="Hsiao Y.Y."/>
            <person name="Niu S.C."/>
            <person name="Wang J.Y."/>
            <person name="Lin Y.C."/>
            <person name="Xu Q."/>
            <person name="Chen L.J."/>
            <person name="Yoshida K."/>
            <person name="Fujiwara S."/>
            <person name="Wang Z.W."/>
            <person name="Zhang Y.Q."/>
            <person name="Mitsuda N."/>
            <person name="Wang M."/>
            <person name="Liu G.H."/>
            <person name="Pecoraro L."/>
            <person name="Huang H.X."/>
            <person name="Xiao X.J."/>
            <person name="Lin M."/>
            <person name="Wu X.Y."/>
            <person name="Wu W.L."/>
            <person name="Chen Y.Y."/>
            <person name="Chang S.B."/>
            <person name="Sakamoto S."/>
            <person name="Ohme-Takagi M."/>
            <person name="Yagi M."/>
            <person name="Zeng S.J."/>
            <person name="Shen C.Y."/>
            <person name="Yeh C.M."/>
            <person name="Luo Y.B."/>
            <person name="Tsai W.C."/>
            <person name="Van de Peer Y."/>
            <person name="Liu Z.J."/>
        </authorList>
    </citation>
    <scope>NUCLEOTIDE SEQUENCE [LARGE SCALE GENOMIC DNA]</scope>
    <source>
        <tissue evidence="1">The whole plant</tissue>
    </source>
</reference>
<gene>
    <name evidence="1" type="primary">GC5</name>
    <name evidence="1" type="ORF">MA16_Dca028690</name>
</gene>
<dbReference type="STRING" id="906689.A0A2I0VE78"/>
<sequence length="117" mass="12899">MARLGKVSLGGFPDLARVVTKLSESVKNIEKNFDSALGLEEKSDNSEGNATLRITLLIMDFVYCAMFEPAASRIWPLAVVRKELFDPVMAFMGNREDELRNQGDGGTIEVSEKVKSS</sequence>
<name>A0A2I0VE78_9ASPA</name>
<dbReference type="EMBL" id="KZ504604">
    <property type="protein sequence ID" value="PKU61701.1"/>
    <property type="molecule type" value="Genomic_DNA"/>
</dbReference>
<proteinExistence type="predicted"/>
<organism evidence="1 2">
    <name type="scientific">Dendrobium catenatum</name>
    <dbReference type="NCBI Taxonomy" id="906689"/>
    <lineage>
        <taxon>Eukaryota</taxon>
        <taxon>Viridiplantae</taxon>
        <taxon>Streptophyta</taxon>
        <taxon>Embryophyta</taxon>
        <taxon>Tracheophyta</taxon>
        <taxon>Spermatophyta</taxon>
        <taxon>Magnoliopsida</taxon>
        <taxon>Liliopsida</taxon>
        <taxon>Asparagales</taxon>
        <taxon>Orchidaceae</taxon>
        <taxon>Epidendroideae</taxon>
        <taxon>Malaxideae</taxon>
        <taxon>Dendrobiinae</taxon>
        <taxon>Dendrobium</taxon>
    </lineage>
</organism>
<accession>A0A2I0VE78</accession>
<dbReference type="PANTHER" id="PTHR47347">
    <property type="entry name" value="GOLGIN CANDIDATE 5"/>
    <property type="match status" value="1"/>
</dbReference>
<dbReference type="Proteomes" id="UP000233837">
    <property type="component" value="Unassembled WGS sequence"/>
</dbReference>
<evidence type="ECO:0000313" key="1">
    <source>
        <dbReference type="EMBL" id="PKU61701.1"/>
    </source>
</evidence>
<dbReference type="AlphaFoldDB" id="A0A2I0VE78"/>
<reference evidence="1 2" key="1">
    <citation type="journal article" date="2016" name="Sci. Rep.">
        <title>The Dendrobium catenatum Lindl. genome sequence provides insights into polysaccharide synthase, floral development and adaptive evolution.</title>
        <authorList>
            <person name="Zhang G.Q."/>
            <person name="Xu Q."/>
            <person name="Bian C."/>
            <person name="Tsai W.C."/>
            <person name="Yeh C.M."/>
            <person name="Liu K.W."/>
            <person name="Yoshida K."/>
            <person name="Zhang L.S."/>
            <person name="Chang S.B."/>
            <person name="Chen F."/>
            <person name="Shi Y."/>
            <person name="Su Y.Y."/>
            <person name="Zhang Y.Q."/>
            <person name="Chen L.J."/>
            <person name="Yin Y."/>
            <person name="Lin M."/>
            <person name="Huang H."/>
            <person name="Deng H."/>
            <person name="Wang Z.W."/>
            <person name="Zhu S.L."/>
            <person name="Zhao X."/>
            <person name="Deng C."/>
            <person name="Niu S.C."/>
            <person name="Huang J."/>
            <person name="Wang M."/>
            <person name="Liu G.H."/>
            <person name="Yang H.J."/>
            <person name="Xiao X.J."/>
            <person name="Hsiao Y.Y."/>
            <person name="Wu W.L."/>
            <person name="Chen Y.Y."/>
            <person name="Mitsuda N."/>
            <person name="Ohme-Takagi M."/>
            <person name="Luo Y.B."/>
            <person name="Van de Peer Y."/>
            <person name="Liu Z.J."/>
        </authorList>
    </citation>
    <scope>NUCLEOTIDE SEQUENCE [LARGE SCALE GENOMIC DNA]</scope>
    <source>
        <tissue evidence="1">The whole plant</tissue>
    </source>
</reference>
<evidence type="ECO:0000313" key="2">
    <source>
        <dbReference type="Proteomes" id="UP000233837"/>
    </source>
</evidence>
<keyword evidence="2" id="KW-1185">Reference proteome</keyword>
<dbReference type="PANTHER" id="PTHR47347:SF2">
    <property type="entry name" value="GOLGIN CANDIDATE 5"/>
    <property type="match status" value="1"/>
</dbReference>
<protein>
    <submittedName>
        <fullName evidence="1">Golgin candidate 5</fullName>
    </submittedName>
</protein>